<comment type="caution">
    <text evidence="1">The sequence shown here is derived from an EMBL/GenBank/DDBJ whole genome shotgun (WGS) entry which is preliminary data.</text>
</comment>
<organism evidence="1 2">
    <name type="scientific">Pleurodeles waltl</name>
    <name type="common">Iberian ribbed newt</name>
    <dbReference type="NCBI Taxonomy" id="8319"/>
    <lineage>
        <taxon>Eukaryota</taxon>
        <taxon>Metazoa</taxon>
        <taxon>Chordata</taxon>
        <taxon>Craniata</taxon>
        <taxon>Vertebrata</taxon>
        <taxon>Euteleostomi</taxon>
        <taxon>Amphibia</taxon>
        <taxon>Batrachia</taxon>
        <taxon>Caudata</taxon>
        <taxon>Salamandroidea</taxon>
        <taxon>Salamandridae</taxon>
        <taxon>Pleurodelinae</taxon>
        <taxon>Pleurodeles</taxon>
    </lineage>
</organism>
<evidence type="ECO:0000313" key="1">
    <source>
        <dbReference type="EMBL" id="KAJ1130837.1"/>
    </source>
</evidence>
<reference evidence="1" key="1">
    <citation type="journal article" date="2022" name="bioRxiv">
        <title>Sequencing and chromosome-scale assembly of the giantPleurodeles waltlgenome.</title>
        <authorList>
            <person name="Brown T."/>
            <person name="Elewa A."/>
            <person name="Iarovenko S."/>
            <person name="Subramanian E."/>
            <person name="Araus A.J."/>
            <person name="Petzold A."/>
            <person name="Susuki M."/>
            <person name="Suzuki K.-i.T."/>
            <person name="Hayashi T."/>
            <person name="Toyoda A."/>
            <person name="Oliveira C."/>
            <person name="Osipova E."/>
            <person name="Leigh N.D."/>
            <person name="Simon A."/>
            <person name="Yun M.H."/>
        </authorList>
    </citation>
    <scope>NUCLEOTIDE SEQUENCE</scope>
    <source>
        <strain evidence="1">20211129_DDA</strain>
        <tissue evidence="1">Liver</tissue>
    </source>
</reference>
<dbReference type="Gene3D" id="1.10.287.3160">
    <property type="match status" value="1"/>
</dbReference>
<gene>
    <name evidence="1" type="ORF">NDU88_009184</name>
</gene>
<dbReference type="Proteomes" id="UP001066276">
    <property type="component" value="Chromosome 7"/>
</dbReference>
<dbReference type="AlphaFoldDB" id="A0AAV7PU84"/>
<evidence type="ECO:0000313" key="2">
    <source>
        <dbReference type="Proteomes" id="UP001066276"/>
    </source>
</evidence>
<name>A0AAV7PU84_PLEWA</name>
<proteinExistence type="predicted"/>
<dbReference type="EMBL" id="JANPWB010000011">
    <property type="protein sequence ID" value="KAJ1130837.1"/>
    <property type="molecule type" value="Genomic_DNA"/>
</dbReference>
<sequence length="133" mass="14718">MLAVPQRPSPASGRHRHSRCQLGPQFTSTLFSYPMTQSQNNVLPTVPEEARTVLFQAIADGRDAAKFIIRCGLDMTNSLGRLVASTVRLRRHTWLKTSGFSGDVQQTLMDMPFDATCLFGDKAGSALERFKDS</sequence>
<accession>A0AAV7PU84</accession>
<protein>
    <submittedName>
        <fullName evidence="1">Uncharacterized protein</fullName>
    </submittedName>
</protein>
<keyword evidence="2" id="KW-1185">Reference proteome</keyword>